<dbReference type="Pfam" id="PF07992">
    <property type="entry name" value="Pyr_redox_2"/>
    <property type="match status" value="1"/>
</dbReference>
<dbReference type="EMBL" id="CP133762">
    <property type="protein sequence ID" value="WMX49111.1"/>
    <property type="molecule type" value="Genomic_DNA"/>
</dbReference>
<feature type="domain" description="FAD/NAD(P)-binding" evidence="5">
    <location>
        <begin position="11"/>
        <end position="285"/>
    </location>
</feature>
<evidence type="ECO:0000256" key="1">
    <source>
        <dbReference type="ARBA" id="ARBA00006442"/>
    </source>
</evidence>
<keyword evidence="4" id="KW-0560">Oxidoreductase</keyword>
<protein>
    <submittedName>
        <fullName evidence="6">FAD-dependent oxidoreductase</fullName>
    </submittedName>
</protein>
<comment type="similarity">
    <text evidence="1">Belongs to the FAD-dependent oxidoreductase family.</text>
</comment>
<dbReference type="Proteomes" id="UP001250858">
    <property type="component" value="Chromosome"/>
</dbReference>
<dbReference type="PANTHER" id="PTHR43735">
    <property type="entry name" value="APOPTOSIS-INDUCING FACTOR 1"/>
    <property type="match status" value="1"/>
</dbReference>
<evidence type="ECO:0000313" key="7">
    <source>
        <dbReference type="Proteomes" id="UP001250858"/>
    </source>
</evidence>
<gene>
    <name evidence="6" type="ORF">RGF97_32050</name>
</gene>
<evidence type="ECO:0000256" key="4">
    <source>
        <dbReference type="ARBA" id="ARBA00023002"/>
    </source>
</evidence>
<dbReference type="SUPFAM" id="SSF51905">
    <property type="entry name" value="FAD/NAD(P)-binding domain"/>
    <property type="match status" value="1"/>
</dbReference>
<evidence type="ECO:0000313" key="6">
    <source>
        <dbReference type="EMBL" id="WMX49111.1"/>
    </source>
</evidence>
<keyword evidence="2" id="KW-0285">Flavoprotein</keyword>
<reference evidence="6 7" key="1">
    <citation type="submission" date="2023-09" db="EMBL/GenBank/DDBJ databases">
        <title>Complete genome of Streptomyces roseicoloratus T14.</title>
        <authorList>
            <person name="Bashizi T."/>
            <person name="Kim M.-J."/>
            <person name="Lee G."/>
            <person name="Tagele S.B."/>
            <person name="Shin J.-H."/>
        </authorList>
    </citation>
    <scope>NUCLEOTIDE SEQUENCE [LARGE SCALE GENOMIC DNA]</scope>
    <source>
        <strain evidence="6 7">T14</strain>
    </source>
</reference>
<evidence type="ECO:0000256" key="3">
    <source>
        <dbReference type="ARBA" id="ARBA00022827"/>
    </source>
</evidence>
<dbReference type="InterPro" id="IPR023753">
    <property type="entry name" value="FAD/NAD-binding_dom"/>
</dbReference>
<keyword evidence="3" id="KW-0274">FAD</keyword>
<dbReference type="PANTHER" id="PTHR43735:SF3">
    <property type="entry name" value="FERROPTOSIS SUPPRESSOR PROTEIN 1"/>
    <property type="match status" value="1"/>
</dbReference>
<name>A0ABY9S5B0_9ACTN</name>
<accession>A0ABY9S5B0</accession>
<dbReference type="RefSeq" id="WP_309550294.1">
    <property type="nucleotide sequence ID" value="NZ_CP133762.1"/>
</dbReference>
<evidence type="ECO:0000256" key="2">
    <source>
        <dbReference type="ARBA" id="ARBA00022630"/>
    </source>
</evidence>
<sequence length="391" mass="40582">MVTRWIQAEIIAVIGGGYGGAAVAKALDAETGAEVVLIEPKDAFEHAAGSLRALVRPEWAPNVFFPYDRLLERGRVVRERAASVDAHGVTLASGARVDADHVVIATGSAYPRPAKSGLDSAAEALAALRATHEELASARRVLVTGAGPVGLELAGEITSVWPEKQVILVDPAPELLPAFAPELRADLLSQLAALGVELRLGTTLAEEPPAEPGRAKTFTVTTTDGAGLTADIWFRAHGVHVRSDFLSGELAAARTPQGRVRVDEHLRVEGQERVYAVGDVTDLAEAKMAGYAMQHAEVVARNIASALRGERPTAVYRPSPVPSVLLPLGPTGGVGQVPSPEGPQILPAETVALYKGADLFTGRFAELFGTAPDAAPAPDASPATAGAGASA</sequence>
<dbReference type="InterPro" id="IPR036188">
    <property type="entry name" value="FAD/NAD-bd_sf"/>
</dbReference>
<proteinExistence type="inferred from homology"/>
<dbReference type="Gene3D" id="3.50.50.100">
    <property type="match status" value="1"/>
</dbReference>
<dbReference type="PRINTS" id="PR00368">
    <property type="entry name" value="FADPNR"/>
</dbReference>
<keyword evidence="7" id="KW-1185">Reference proteome</keyword>
<organism evidence="6 7">
    <name type="scientific">Streptomyces roseicoloratus</name>
    <dbReference type="NCBI Taxonomy" id="2508722"/>
    <lineage>
        <taxon>Bacteria</taxon>
        <taxon>Bacillati</taxon>
        <taxon>Actinomycetota</taxon>
        <taxon>Actinomycetes</taxon>
        <taxon>Kitasatosporales</taxon>
        <taxon>Streptomycetaceae</taxon>
        <taxon>Streptomyces</taxon>
    </lineage>
</organism>
<evidence type="ECO:0000259" key="5">
    <source>
        <dbReference type="Pfam" id="PF07992"/>
    </source>
</evidence>